<sequence>MISEPPPKSVGPPVIIFPLLDHPPFMSMLQMSSPRRERGHLWAWFILMAEEGVESFKDFSFMRDLIGEVGVIISIKVPLHSKLPLHLSAYTPTTLMTMSSLFTSHRLS</sequence>
<reference evidence="1 3" key="1">
    <citation type="journal article" date="2011" name="Nature">
        <title>The Medicago genome provides insight into the evolution of rhizobial symbioses.</title>
        <authorList>
            <person name="Young N.D."/>
            <person name="Debelle F."/>
            <person name="Oldroyd G.E."/>
            <person name="Geurts R."/>
            <person name="Cannon S.B."/>
            <person name="Udvardi M.K."/>
            <person name="Benedito V.A."/>
            <person name="Mayer K.F."/>
            <person name="Gouzy J."/>
            <person name="Schoof H."/>
            <person name="Van de Peer Y."/>
            <person name="Proost S."/>
            <person name="Cook D.R."/>
            <person name="Meyers B.C."/>
            <person name="Spannagl M."/>
            <person name="Cheung F."/>
            <person name="De Mita S."/>
            <person name="Krishnakumar V."/>
            <person name="Gundlach H."/>
            <person name="Zhou S."/>
            <person name="Mudge J."/>
            <person name="Bharti A.K."/>
            <person name="Murray J.D."/>
            <person name="Naoumkina M.A."/>
            <person name="Rosen B."/>
            <person name="Silverstein K.A."/>
            <person name="Tang H."/>
            <person name="Rombauts S."/>
            <person name="Zhao P.X."/>
            <person name="Zhou P."/>
            <person name="Barbe V."/>
            <person name="Bardou P."/>
            <person name="Bechner M."/>
            <person name="Bellec A."/>
            <person name="Berger A."/>
            <person name="Berges H."/>
            <person name="Bidwell S."/>
            <person name="Bisseling T."/>
            <person name="Choisne N."/>
            <person name="Couloux A."/>
            <person name="Denny R."/>
            <person name="Deshpande S."/>
            <person name="Dai X."/>
            <person name="Doyle J.J."/>
            <person name="Dudez A.M."/>
            <person name="Farmer A.D."/>
            <person name="Fouteau S."/>
            <person name="Franken C."/>
            <person name="Gibelin C."/>
            <person name="Gish J."/>
            <person name="Goldstein S."/>
            <person name="Gonzalez A.J."/>
            <person name="Green P.J."/>
            <person name="Hallab A."/>
            <person name="Hartog M."/>
            <person name="Hua A."/>
            <person name="Humphray S.J."/>
            <person name="Jeong D.H."/>
            <person name="Jing Y."/>
            <person name="Jocker A."/>
            <person name="Kenton S.M."/>
            <person name="Kim D.J."/>
            <person name="Klee K."/>
            <person name="Lai H."/>
            <person name="Lang C."/>
            <person name="Lin S."/>
            <person name="Macmil S.L."/>
            <person name="Magdelenat G."/>
            <person name="Matthews L."/>
            <person name="McCorrison J."/>
            <person name="Monaghan E.L."/>
            <person name="Mun J.H."/>
            <person name="Najar F.Z."/>
            <person name="Nicholson C."/>
            <person name="Noirot C."/>
            <person name="O'Bleness M."/>
            <person name="Paule C.R."/>
            <person name="Poulain J."/>
            <person name="Prion F."/>
            <person name="Qin B."/>
            <person name="Qu C."/>
            <person name="Retzel E.F."/>
            <person name="Riddle C."/>
            <person name="Sallet E."/>
            <person name="Samain S."/>
            <person name="Samson N."/>
            <person name="Sanders I."/>
            <person name="Saurat O."/>
            <person name="Scarpelli C."/>
            <person name="Schiex T."/>
            <person name="Segurens B."/>
            <person name="Severin A.J."/>
            <person name="Sherrier D.J."/>
            <person name="Shi R."/>
            <person name="Sims S."/>
            <person name="Singer S.R."/>
            <person name="Sinharoy S."/>
            <person name="Sterck L."/>
            <person name="Viollet A."/>
            <person name="Wang B.B."/>
            <person name="Wang K."/>
            <person name="Wang M."/>
            <person name="Wang X."/>
            <person name="Warfsmann J."/>
            <person name="Weissenbach J."/>
            <person name="White D.D."/>
            <person name="White J.D."/>
            <person name="Wiley G.B."/>
            <person name="Wincker P."/>
            <person name="Xing Y."/>
            <person name="Yang L."/>
            <person name="Yao Z."/>
            <person name="Ying F."/>
            <person name="Zhai J."/>
            <person name="Zhou L."/>
            <person name="Zuber A."/>
            <person name="Denarie J."/>
            <person name="Dixon R.A."/>
            <person name="May G.D."/>
            <person name="Schwartz D.C."/>
            <person name="Rogers J."/>
            <person name="Quetier F."/>
            <person name="Town C.D."/>
            <person name="Roe B.A."/>
        </authorList>
    </citation>
    <scope>NUCLEOTIDE SEQUENCE [LARGE SCALE GENOMIC DNA]</scope>
    <source>
        <strain evidence="1">A17</strain>
        <strain evidence="2 3">cv. Jemalong A17</strain>
    </source>
</reference>
<proteinExistence type="predicted"/>
<evidence type="ECO:0000313" key="1">
    <source>
        <dbReference type="EMBL" id="KEH34928.1"/>
    </source>
</evidence>
<reference evidence="2" key="3">
    <citation type="submission" date="2015-04" db="UniProtKB">
        <authorList>
            <consortium name="EnsemblPlants"/>
        </authorList>
    </citation>
    <scope>IDENTIFICATION</scope>
    <source>
        <strain evidence="2">cv. Jemalong A17</strain>
    </source>
</reference>
<dbReference type="Proteomes" id="UP000002051">
    <property type="component" value="Chromosome 3"/>
</dbReference>
<dbReference type="HOGENOM" id="CLU_2200851_0_0_1"/>
<dbReference type="EMBL" id="CM001219">
    <property type="protein sequence ID" value="KEH34928.1"/>
    <property type="molecule type" value="Genomic_DNA"/>
</dbReference>
<dbReference type="AlphaFoldDB" id="A0A072V0P1"/>
<organism evidence="1 3">
    <name type="scientific">Medicago truncatula</name>
    <name type="common">Barrel medic</name>
    <name type="synonym">Medicago tribuloides</name>
    <dbReference type="NCBI Taxonomy" id="3880"/>
    <lineage>
        <taxon>Eukaryota</taxon>
        <taxon>Viridiplantae</taxon>
        <taxon>Streptophyta</taxon>
        <taxon>Embryophyta</taxon>
        <taxon>Tracheophyta</taxon>
        <taxon>Spermatophyta</taxon>
        <taxon>Magnoliopsida</taxon>
        <taxon>eudicotyledons</taxon>
        <taxon>Gunneridae</taxon>
        <taxon>Pentapetalae</taxon>
        <taxon>rosids</taxon>
        <taxon>fabids</taxon>
        <taxon>Fabales</taxon>
        <taxon>Fabaceae</taxon>
        <taxon>Papilionoideae</taxon>
        <taxon>50 kb inversion clade</taxon>
        <taxon>NPAAA clade</taxon>
        <taxon>Hologalegina</taxon>
        <taxon>IRL clade</taxon>
        <taxon>Trifolieae</taxon>
        <taxon>Medicago</taxon>
    </lineage>
</organism>
<accession>A0A072V0P1</accession>
<reference evidence="1 3" key="2">
    <citation type="journal article" date="2014" name="BMC Genomics">
        <title>An improved genome release (version Mt4.0) for the model legume Medicago truncatula.</title>
        <authorList>
            <person name="Tang H."/>
            <person name="Krishnakumar V."/>
            <person name="Bidwell S."/>
            <person name="Rosen B."/>
            <person name="Chan A."/>
            <person name="Zhou S."/>
            <person name="Gentzbittel L."/>
            <person name="Childs K.L."/>
            <person name="Yandell M."/>
            <person name="Gundlach H."/>
            <person name="Mayer K.F."/>
            <person name="Schwartz D.C."/>
            <person name="Town C.D."/>
        </authorList>
    </citation>
    <scope>GENOME REANNOTATION</scope>
    <source>
        <strain evidence="1">A17</strain>
        <strain evidence="2 3">cv. Jemalong A17</strain>
    </source>
</reference>
<evidence type="ECO:0000313" key="3">
    <source>
        <dbReference type="Proteomes" id="UP000002051"/>
    </source>
</evidence>
<name>A0A072V0P1_MEDTR</name>
<dbReference type="EnsemblPlants" id="KEH34928">
    <property type="protein sequence ID" value="KEH34928"/>
    <property type="gene ID" value="MTR_3g074440"/>
</dbReference>
<evidence type="ECO:0000313" key="2">
    <source>
        <dbReference type="EnsemblPlants" id="KEH34928"/>
    </source>
</evidence>
<gene>
    <name evidence="1" type="ordered locus">MTR_3g074440</name>
</gene>
<keyword evidence="3" id="KW-1185">Reference proteome</keyword>
<protein>
    <submittedName>
        <fullName evidence="1 2">Uncharacterized protein</fullName>
    </submittedName>
</protein>